<feature type="transmembrane region" description="Helical" evidence="1">
    <location>
        <begin position="91"/>
        <end position="110"/>
    </location>
</feature>
<dbReference type="EMBL" id="JAMPKX010000004">
    <property type="protein sequence ID" value="MEP0947473.1"/>
    <property type="molecule type" value="Genomic_DNA"/>
</dbReference>
<accession>A0ABV0K3W8</accession>
<evidence type="ECO:0000313" key="2">
    <source>
        <dbReference type="EMBL" id="MEP0947473.1"/>
    </source>
</evidence>
<dbReference type="PANTHER" id="PTHR34300">
    <property type="entry name" value="QUEUOSINE PRECURSOR TRANSPORTER-RELATED"/>
    <property type="match status" value="1"/>
</dbReference>
<comment type="caution">
    <text evidence="2">The sequence shown here is derived from an EMBL/GenBank/DDBJ whole genome shotgun (WGS) entry which is preliminary data.</text>
</comment>
<reference evidence="2 3" key="1">
    <citation type="submission" date="2022-04" db="EMBL/GenBank/DDBJ databases">
        <title>Positive selection, recombination, and allopatry shape intraspecific diversity of widespread and dominant cyanobacteria.</title>
        <authorList>
            <person name="Wei J."/>
            <person name="Shu W."/>
            <person name="Hu C."/>
        </authorList>
    </citation>
    <scope>NUCLEOTIDE SEQUENCE [LARGE SCALE GENOMIC DNA]</scope>
    <source>
        <strain evidence="2 3">DQ-A4</strain>
    </source>
</reference>
<name>A0ABV0K3W8_9CYAN</name>
<feature type="transmembrane region" description="Helical" evidence="1">
    <location>
        <begin position="58"/>
        <end position="79"/>
    </location>
</feature>
<proteinExistence type="inferred from homology"/>
<feature type="transmembrane region" description="Helical" evidence="1">
    <location>
        <begin position="227"/>
        <end position="248"/>
    </location>
</feature>
<dbReference type="NCBIfam" id="TIGR00697">
    <property type="entry name" value="queuosine precursor transporter"/>
    <property type="match status" value="1"/>
</dbReference>
<dbReference type="PANTHER" id="PTHR34300:SF2">
    <property type="entry name" value="QUEUOSINE PRECURSOR TRANSPORTER-RELATED"/>
    <property type="match status" value="1"/>
</dbReference>
<feature type="transmembrane region" description="Helical" evidence="1">
    <location>
        <begin position="25"/>
        <end position="46"/>
    </location>
</feature>
<keyword evidence="1" id="KW-0812">Transmembrane</keyword>
<keyword evidence="1" id="KW-1133">Transmembrane helix</keyword>
<evidence type="ECO:0000256" key="1">
    <source>
        <dbReference type="HAMAP-Rule" id="MF_02088"/>
    </source>
</evidence>
<organism evidence="2 3">
    <name type="scientific">Leptolyngbya subtilissima DQ-A4</name>
    <dbReference type="NCBI Taxonomy" id="2933933"/>
    <lineage>
        <taxon>Bacteria</taxon>
        <taxon>Bacillati</taxon>
        <taxon>Cyanobacteriota</taxon>
        <taxon>Cyanophyceae</taxon>
        <taxon>Leptolyngbyales</taxon>
        <taxon>Leptolyngbyaceae</taxon>
        <taxon>Leptolyngbya group</taxon>
        <taxon>Leptolyngbya</taxon>
    </lineage>
</organism>
<keyword evidence="1" id="KW-0472">Membrane</keyword>
<feature type="transmembrane region" description="Helical" evidence="1">
    <location>
        <begin position="186"/>
        <end position="207"/>
    </location>
</feature>
<dbReference type="Proteomes" id="UP001482513">
    <property type="component" value="Unassembled WGS sequence"/>
</dbReference>
<keyword evidence="3" id="KW-1185">Reference proteome</keyword>
<protein>
    <recommendedName>
        <fullName evidence="1">Probable queuosine precursor transporter</fullName>
        <shortName evidence="1">Q precursor transporter</shortName>
    </recommendedName>
</protein>
<sequence>METEPSASAAVYGPVPEYLQARREVVFLVLGGLFLGTLGMLNILGISRFVNLFTWGDFAVTVAVGVLPYPLTFLCTDLISELYGKKRANQVVWVGLLLNLWVLFIVWLGGVLPGFEATNPATGELLRDAAGRLPVFFEIRNLTFGAVTASMLAYLMAQFVDVYLFHFWKELTKGKHLWLRNNGSTLISQLVDTIAVVLITHFLAGALPIDAGQELWPQLIRFMGYGYLFKLVAALLDTGPFYLGVFWLSNYLGLESPVAEVKAPLSEPPRVKLTDGSR</sequence>
<evidence type="ECO:0000313" key="3">
    <source>
        <dbReference type="Proteomes" id="UP001482513"/>
    </source>
</evidence>
<dbReference type="Pfam" id="PF02592">
    <property type="entry name" value="Vut_1"/>
    <property type="match status" value="1"/>
</dbReference>
<keyword evidence="1" id="KW-0813">Transport</keyword>
<keyword evidence="1" id="KW-1003">Cell membrane</keyword>
<gene>
    <name evidence="2" type="ORF">NC992_11375</name>
</gene>
<dbReference type="HAMAP" id="MF_02088">
    <property type="entry name" value="Q_prec_transport"/>
    <property type="match status" value="1"/>
</dbReference>
<comment type="function">
    <text evidence="1">Involved in the import of queuosine (Q) precursors, required for Q precursor salvage.</text>
</comment>
<feature type="transmembrane region" description="Helical" evidence="1">
    <location>
        <begin position="142"/>
        <end position="165"/>
    </location>
</feature>
<dbReference type="InterPro" id="IPR003744">
    <property type="entry name" value="YhhQ"/>
</dbReference>
<dbReference type="RefSeq" id="WP_190702462.1">
    <property type="nucleotide sequence ID" value="NZ_JAMPKX010000004.1"/>
</dbReference>
<comment type="subcellular location">
    <subcellularLocation>
        <location evidence="1">Cell membrane</location>
        <topology evidence="1">Multi-pass membrane protein</topology>
    </subcellularLocation>
</comment>
<comment type="similarity">
    <text evidence="1">Belongs to the vitamin uptake transporter (VUT/ECF) (TC 2.A.88) family. Q precursor transporter subfamily.</text>
</comment>